<reference evidence="11" key="1">
    <citation type="journal article" date="2017" name="Proc. Natl. Acad. Sci. U.S.A.">
        <title>Simulation of Deepwater Horizon oil plume reveals substrate specialization within a complex community of hydrocarbon-degraders.</title>
        <authorList>
            <person name="Hu P."/>
            <person name="Dubinsky E.A."/>
            <person name="Probst A.J."/>
            <person name="Wang J."/>
            <person name="Sieber C.M.K."/>
            <person name="Tom L.M."/>
            <person name="Gardinali P."/>
            <person name="Banfield J.F."/>
            <person name="Atlas R.M."/>
            <person name="Andersen G.L."/>
        </authorList>
    </citation>
    <scope>NUCLEOTIDE SEQUENCE [LARGE SCALE GENOMIC DNA]</scope>
</reference>
<comment type="caution">
    <text evidence="10">The sequence shown here is derived from an EMBL/GenBank/DDBJ whole genome shotgun (WGS) entry which is preliminary data.</text>
</comment>
<feature type="transmembrane region" description="Helical" evidence="9">
    <location>
        <begin position="98"/>
        <end position="122"/>
    </location>
</feature>
<evidence type="ECO:0000256" key="2">
    <source>
        <dbReference type="ARBA" id="ARBA00004586"/>
    </source>
</evidence>
<keyword evidence="5 9" id="KW-0812">Transmembrane</keyword>
<gene>
    <name evidence="10" type="ORF">A9Q84_05030</name>
</gene>
<evidence type="ECO:0000256" key="1">
    <source>
        <dbReference type="ARBA" id="ARBA00004127"/>
    </source>
</evidence>
<feature type="transmembrane region" description="Helical" evidence="9">
    <location>
        <begin position="289"/>
        <end position="306"/>
    </location>
</feature>
<feature type="transmembrane region" description="Helical" evidence="9">
    <location>
        <begin position="371"/>
        <end position="389"/>
    </location>
</feature>
<evidence type="ECO:0000256" key="3">
    <source>
        <dbReference type="ARBA" id="ARBA00022676"/>
    </source>
</evidence>
<feature type="transmembrane region" description="Helical" evidence="9">
    <location>
        <begin position="313"/>
        <end position="328"/>
    </location>
</feature>
<proteinExistence type="predicted"/>
<dbReference type="InterPro" id="IPR005599">
    <property type="entry name" value="GPI_mannosylTrfase"/>
</dbReference>
<dbReference type="Pfam" id="PF03901">
    <property type="entry name" value="Glyco_transf_22"/>
    <property type="match status" value="1"/>
</dbReference>
<evidence type="ECO:0008006" key="12">
    <source>
        <dbReference type="Google" id="ProtNLM"/>
    </source>
</evidence>
<dbReference type="EMBL" id="MAAO01000004">
    <property type="protein sequence ID" value="OUR98778.1"/>
    <property type="molecule type" value="Genomic_DNA"/>
</dbReference>
<dbReference type="GO" id="GO:0012505">
    <property type="term" value="C:endomembrane system"/>
    <property type="evidence" value="ECO:0007669"/>
    <property type="project" value="UniProtKB-SubCell"/>
</dbReference>
<feature type="transmembrane region" description="Helical" evidence="9">
    <location>
        <begin position="204"/>
        <end position="220"/>
    </location>
</feature>
<keyword evidence="3" id="KW-0328">Glycosyltransferase</keyword>
<evidence type="ECO:0000313" key="10">
    <source>
        <dbReference type="EMBL" id="OUR98778.1"/>
    </source>
</evidence>
<feature type="transmembrane region" description="Helical" evidence="9">
    <location>
        <begin position="21"/>
        <end position="43"/>
    </location>
</feature>
<evidence type="ECO:0000256" key="4">
    <source>
        <dbReference type="ARBA" id="ARBA00022679"/>
    </source>
</evidence>
<evidence type="ECO:0000313" key="11">
    <source>
        <dbReference type="Proteomes" id="UP000196531"/>
    </source>
</evidence>
<sequence length="513" mass="60251">MDRIFPSYKELKSLLLGQYKKWFLLGILFHLLAAIFSEGFLQYDEHFEIIEFLSFKLGITPEADLTMEYGETMRPWIQPFLYYPLVKFFQTIGIENRFLWVFSFRFISALLGFYSILLLSLYSLETLKNEWQKKWAIISLNLLWFIPFVHARTSCEAVGGSIFAIAFTVMALKVVRNKYQATSFKVSQSLIIGLLMGMAFNMRYHIGFMILFVTLWALLFKRVKVKSVFFICLGVLAAIGVGICIDYWGYGKWTLAPYWYFHQNITLNLANKWGTSPWWGYFKYSLKKGVHPITLPLLVGALVFWAKKWKHELTWLTLPFFFVHSYVAHKEMRFLFPIVVYSPLLLLFLFNEKNKITSALEKFFRGSFGRVLIKIVFVVNIVLIIQGSLRPVQSSVQFYKWTYKSLKEPLKKIHVVGDLKPYGIAALNMNFYNFHYPEEVFIKEEGLSSEIERLVSENTSSWVFASRGKNYFKLSENTKCQLYYLSIPKWMLNVNIGNWISRSELWSLFKCEK</sequence>
<name>A0A1Y5FBA3_9BACT</name>
<evidence type="ECO:0000256" key="5">
    <source>
        <dbReference type="ARBA" id="ARBA00022692"/>
    </source>
</evidence>
<dbReference type="PANTHER" id="PTHR22760">
    <property type="entry name" value="GLYCOSYLTRANSFERASE"/>
    <property type="match status" value="1"/>
</dbReference>
<feature type="transmembrane region" description="Helical" evidence="9">
    <location>
        <begin position="334"/>
        <end position="350"/>
    </location>
</feature>
<keyword evidence="4" id="KW-0808">Transferase</keyword>
<evidence type="ECO:0000256" key="9">
    <source>
        <dbReference type="SAM" id="Phobius"/>
    </source>
</evidence>
<keyword evidence="8 9" id="KW-0472">Membrane</keyword>
<comment type="subcellular location">
    <subcellularLocation>
        <location evidence="1">Endomembrane system</location>
        <topology evidence="1">Multi-pass membrane protein</topology>
    </subcellularLocation>
    <subcellularLocation>
        <location evidence="2">Endoplasmic reticulum membrane</location>
    </subcellularLocation>
</comment>
<evidence type="ECO:0000256" key="6">
    <source>
        <dbReference type="ARBA" id="ARBA00022824"/>
    </source>
</evidence>
<feature type="transmembrane region" description="Helical" evidence="9">
    <location>
        <begin position="157"/>
        <end position="175"/>
    </location>
</feature>
<protein>
    <recommendedName>
        <fullName evidence="12">Mannosyltransferase</fullName>
    </recommendedName>
</protein>
<feature type="transmembrane region" description="Helical" evidence="9">
    <location>
        <begin position="227"/>
        <end position="250"/>
    </location>
</feature>
<organism evidence="10 11">
    <name type="scientific">Halobacteriovorax marinus</name>
    <dbReference type="NCBI Taxonomy" id="97084"/>
    <lineage>
        <taxon>Bacteria</taxon>
        <taxon>Pseudomonadati</taxon>
        <taxon>Bdellovibrionota</taxon>
        <taxon>Bacteriovoracia</taxon>
        <taxon>Bacteriovoracales</taxon>
        <taxon>Halobacteriovoraceae</taxon>
        <taxon>Halobacteriovorax</taxon>
    </lineage>
</organism>
<dbReference type="GO" id="GO:0000030">
    <property type="term" value="F:mannosyltransferase activity"/>
    <property type="evidence" value="ECO:0007669"/>
    <property type="project" value="TreeGrafter"/>
</dbReference>
<dbReference type="AlphaFoldDB" id="A0A1Y5FBA3"/>
<evidence type="ECO:0000256" key="8">
    <source>
        <dbReference type="ARBA" id="ARBA00023136"/>
    </source>
</evidence>
<accession>A0A1Y5FBA3</accession>
<keyword evidence="7 9" id="KW-1133">Transmembrane helix</keyword>
<dbReference type="Proteomes" id="UP000196531">
    <property type="component" value="Unassembled WGS sequence"/>
</dbReference>
<keyword evidence="6" id="KW-0256">Endoplasmic reticulum</keyword>
<evidence type="ECO:0000256" key="7">
    <source>
        <dbReference type="ARBA" id="ARBA00022989"/>
    </source>
</evidence>